<evidence type="ECO:0000256" key="3">
    <source>
        <dbReference type="ARBA" id="ARBA00022840"/>
    </source>
</evidence>
<protein>
    <recommendedName>
        <fullName evidence="4">ABC transporter domain-containing protein</fullName>
    </recommendedName>
</protein>
<sequence>MFEIVDVEVASIFGMNHVKIEEQVTGIVGQSGSGKSTFLRLLNNLDTPSKGNIYYNDRSLVDIDPIKLRQKVVMVPQTPVIFDGTIYDNLVIGHEFCGQRSPQEKELQEMLQMLQLDKDLYINASELSGGEKQRLALGRVLLMDTAEVYLLDEPSSALDDKTAEHVLGKVIDFSKNHDKQLIMVTHDQDLAKKYADKLIKMDMYSYNVEGEKV</sequence>
<dbReference type="InterPro" id="IPR017871">
    <property type="entry name" value="ABC_transporter-like_CS"/>
</dbReference>
<keyword evidence="1" id="KW-0813">Transport</keyword>
<dbReference type="InterPro" id="IPR003593">
    <property type="entry name" value="AAA+_ATPase"/>
</dbReference>
<reference evidence="5 6" key="1">
    <citation type="submission" date="2016-11" db="EMBL/GenBank/DDBJ databases">
        <title>Complete genome sequencing of Virgibacillus halodenitrificans PDB-F2.</title>
        <authorList>
            <person name="Sun Z."/>
            <person name="Zhou Y."/>
            <person name="Li H."/>
        </authorList>
    </citation>
    <scope>NUCLEOTIDE SEQUENCE [LARGE SCALE GENOMIC DNA]</scope>
    <source>
        <strain evidence="5 6">PDB-F2</strain>
    </source>
</reference>
<evidence type="ECO:0000313" key="5">
    <source>
        <dbReference type="EMBL" id="APC49298.1"/>
    </source>
</evidence>
<organism evidence="5 6">
    <name type="scientific">Virgibacillus halodenitrificans</name>
    <name type="common">Bacillus halodenitrificans</name>
    <dbReference type="NCBI Taxonomy" id="1482"/>
    <lineage>
        <taxon>Bacteria</taxon>
        <taxon>Bacillati</taxon>
        <taxon>Bacillota</taxon>
        <taxon>Bacilli</taxon>
        <taxon>Bacillales</taxon>
        <taxon>Bacillaceae</taxon>
        <taxon>Virgibacillus</taxon>
    </lineage>
</organism>
<dbReference type="GO" id="GO:0005524">
    <property type="term" value="F:ATP binding"/>
    <property type="evidence" value="ECO:0007669"/>
    <property type="project" value="UniProtKB-KW"/>
</dbReference>
<name>A0AAC9NLS9_VIRHA</name>
<dbReference type="Pfam" id="PF00005">
    <property type="entry name" value="ABC_tran"/>
    <property type="match status" value="1"/>
</dbReference>
<evidence type="ECO:0000313" key="6">
    <source>
        <dbReference type="Proteomes" id="UP000182945"/>
    </source>
</evidence>
<dbReference type="RefSeq" id="WP_019376881.1">
    <property type="nucleotide sequence ID" value="NZ_CP017962.1"/>
</dbReference>
<dbReference type="PANTHER" id="PTHR43423:SF1">
    <property type="entry name" value="ABC TRANSPORTER I FAMILY MEMBER 17"/>
    <property type="match status" value="1"/>
</dbReference>
<dbReference type="Proteomes" id="UP000182945">
    <property type="component" value="Chromosome"/>
</dbReference>
<dbReference type="Gene3D" id="3.40.50.300">
    <property type="entry name" value="P-loop containing nucleotide triphosphate hydrolases"/>
    <property type="match status" value="1"/>
</dbReference>
<dbReference type="GO" id="GO:0016887">
    <property type="term" value="F:ATP hydrolysis activity"/>
    <property type="evidence" value="ECO:0007669"/>
    <property type="project" value="InterPro"/>
</dbReference>
<dbReference type="EMBL" id="CP017962">
    <property type="protein sequence ID" value="APC49298.1"/>
    <property type="molecule type" value="Genomic_DNA"/>
</dbReference>
<dbReference type="SUPFAM" id="SSF52540">
    <property type="entry name" value="P-loop containing nucleoside triphosphate hydrolases"/>
    <property type="match status" value="1"/>
</dbReference>
<dbReference type="InterPro" id="IPR003439">
    <property type="entry name" value="ABC_transporter-like_ATP-bd"/>
</dbReference>
<dbReference type="AlphaFoldDB" id="A0AAC9NLS9"/>
<dbReference type="KEGG" id="vhl:BME96_14330"/>
<keyword evidence="3" id="KW-0067">ATP-binding</keyword>
<evidence type="ECO:0000256" key="1">
    <source>
        <dbReference type="ARBA" id="ARBA00022448"/>
    </source>
</evidence>
<dbReference type="PROSITE" id="PS50893">
    <property type="entry name" value="ABC_TRANSPORTER_2"/>
    <property type="match status" value="1"/>
</dbReference>
<dbReference type="SMART" id="SM00382">
    <property type="entry name" value="AAA"/>
    <property type="match status" value="1"/>
</dbReference>
<feature type="domain" description="ABC transporter" evidence="4">
    <location>
        <begin position="2"/>
        <end position="213"/>
    </location>
</feature>
<accession>A0AAC9NLS9</accession>
<dbReference type="InterPro" id="IPR027417">
    <property type="entry name" value="P-loop_NTPase"/>
</dbReference>
<dbReference type="CDD" id="cd03228">
    <property type="entry name" value="ABCC_MRP_Like"/>
    <property type="match status" value="1"/>
</dbReference>
<proteinExistence type="predicted"/>
<evidence type="ECO:0000256" key="2">
    <source>
        <dbReference type="ARBA" id="ARBA00022741"/>
    </source>
</evidence>
<evidence type="ECO:0000259" key="4">
    <source>
        <dbReference type="PROSITE" id="PS50893"/>
    </source>
</evidence>
<dbReference type="PANTHER" id="PTHR43423">
    <property type="entry name" value="ABC TRANSPORTER I FAMILY MEMBER 17"/>
    <property type="match status" value="1"/>
</dbReference>
<gene>
    <name evidence="5" type="ORF">BME96_14330</name>
</gene>
<dbReference type="GeneID" id="71515587"/>
<dbReference type="PROSITE" id="PS00211">
    <property type="entry name" value="ABC_TRANSPORTER_1"/>
    <property type="match status" value="1"/>
</dbReference>
<keyword evidence="2" id="KW-0547">Nucleotide-binding</keyword>